<gene>
    <name evidence="1" type="ORF">PNE09_02895</name>
</gene>
<protein>
    <recommendedName>
        <fullName evidence="3">Polymer-forming cytoskeletal protein</fullName>
    </recommendedName>
</protein>
<evidence type="ECO:0008006" key="3">
    <source>
        <dbReference type="Google" id="ProtNLM"/>
    </source>
</evidence>
<evidence type="ECO:0000313" key="1">
    <source>
        <dbReference type="EMBL" id="MDB8003011.1"/>
    </source>
</evidence>
<reference evidence="1" key="1">
    <citation type="submission" date="2023-01" db="EMBL/GenBank/DDBJ databases">
        <title>Human gut microbiome strain richness.</title>
        <authorList>
            <person name="Chen-Liaw A."/>
        </authorList>
    </citation>
    <scope>NUCLEOTIDE SEQUENCE</scope>
    <source>
        <strain evidence="1">1001283st1_G1_1001283B150217_161031</strain>
    </source>
</reference>
<accession>A0AAW6CUD1</accession>
<dbReference type="EMBL" id="JAQLXW010000003">
    <property type="protein sequence ID" value="MDB8003011.1"/>
    <property type="molecule type" value="Genomic_DNA"/>
</dbReference>
<comment type="caution">
    <text evidence="1">The sequence shown here is derived from an EMBL/GenBank/DDBJ whole genome shotgun (WGS) entry which is preliminary data.</text>
</comment>
<proteinExistence type="predicted"/>
<dbReference type="AlphaFoldDB" id="A0AAW6CUD1"/>
<organism evidence="1 2">
    <name type="scientific">[Eubacterium] siraeum</name>
    <dbReference type="NCBI Taxonomy" id="39492"/>
    <lineage>
        <taxon>Bacteria</taxon>
        <taxon>Bacillati</taxon>
        <taxon>Bacillota</taxon>
        <taxon>Clostridia</taxon>
        <taxon>Eubacteriales</taxon>
        <taxon>Oscillospiraceae</taxon>
        <taxon>Oscillospiraceae incertae sedis</taxon>
    </lineage>
</organism>
<sequence length="325" mass="35364">MNTLNEIRFDDKDLFFNDNIVKTSILPQGTKDLKRNIKVQANSVFEGSVFGNNVEIEDGGVIFKGAVFANTELHVGTDVSGTVKFNKAVAGAQSIAALVVKGRVLFCSDVNAPTVRLKNCYIGGSVFGNEVYLENCVVLGGVFATKSINIINSVFGTFNAPGIEISGVNYMLYPAAFSIEPLAFLPQTELYNISMAHLGALYKGEPENENTGKIRMDIDDDHQRTVLLDNDDGSTTTVNSYSVSGRVLVADLIDFEKLENHFLIGAGALNSQILKAYSLTRADGEKKELTVENIADFFFKIISGAVQIQDISGEISFNDLKKAFE</sequence>
<name>A0AAW6CUD1_9FIRM</name>
<evidence type="ECO:0000313" key="2">
    <source>
        <dbReference type="Proteomes" id="UP001210809"/>
    </source>
</evidence>
<dbReference type="Proteomes" id="UP001210809">
    <property type="component" value="Unassembled WGS sequence"/>
</dbReference>